<dbReference type="RefSeq" id="WP_345675754.1">
    <property type="nucleotide sequence ID" value="NZ_BAABHS010000008.1"/>
</dbReference>
<comment type="caution">
    <text evidence="4">The sequence shown here is derived from an EMBL/GenBank/DDBJ whole genome shotgun (WGS) entry which is preliminary data.</text>
</comment>
<dbReference type="EMBL" id="BAABHS010000008">
    <property type="protein sequence ID" value="GAA4962625.1"/>
    <property type="molecule type" value="Genomic_DNA"/>
</dbReference>
<evidence type="ECO:0000256" key="2">
    <source>
        <dbReference type="SAM" id="MobiDB-lite"/>
    </source>
</evidence>
<dbReference type="PANTHER" id="PTHR35526">
    <property type="entry name" value="ANTI-SIGMA-F FACTOR RSBW-RELATED"/>
    <property type="match status" value="1"/>
</dbReference>
<name>A0ABP9H6Z5_9ACTN</name>
<keyword evidence="4" id="KW-0547">Nucleotide-binding</keyword>
<protein>
    <submittedName>
        <fullName evidence="4">ATP-binding protein</fullName>
    </submittedName>
</protein>
<keyword evidence="1" id="KW-0723">Serine/threonine-protein kinase</keyword>
<dbReference type="Pfam" id="PF13581">
    <property type="entry name" value="HATPase_c_2"/>
    <property type="match status" value="1"/>
</dbReference>
<dbReference type="InterPro" id="IPR003594">
    <property type="entry name" value="HATPase_dom"/>
</dbReference>
<accession>A0ABP9H6Z5</accession>
<gene>
    <name evidence="4" type="ORF">GCM10023205_28040</name>
</gene>
<feature type="domain" description="Histidine kinase/HSP90-like ATPase" evidence="3">
    <location>
        <begin position="35"/>
        <end position="122"/>
    </location>
</feature>
<dbReference type="Proteomes" id="UP001500466">
    <property type="component" value="Unassembled WGS sequence"/>
</dbReference>
<reference evidence="5" key="1">
    <citation type="journal article" date="2019" name="Int. J. Syst. Evol. Microbiol.">
        <title>The Global Catalogue of Microorganisms (GCM) 10K type strain sequencing project: providing services to taxonomists for standard genome sequencing and annotation.</title>
        <authorList>
            <consortium name="The Broad Institute Genomics Platform"/>
            <consortium name="The Broad Institute Genome Sequencing Center for Infectious Disease"/>
            <person name="Wu L."/>
            <person name="Ma J."/>
        </authorList>
    </citation>
    <scope>NUCLEOTIDE SEQUENCE [LARGE SCALE GENOMIC DNA]</scope>
    <source>
        <strain evidence="5">JCM 17986</strain>
    </source>
</reference>
<dbReference type="GO" id="GO:0005524">
    <property type="term" value="F:ATP binding"/>
    <property type="evidence" value="ECO:0007669"/>
    <property type="project" value="UniProtKB-KW"/>
</dbReference>
<dbReference type="Gene3D" id="3.30.565.10">
    <property type="entry name" value="Histidine kinase-like ATPase, C-terminal domain"/>
    <property type="match status" value="1"/>
</dbReference>
<proteinExistence type="predicted"/>
<keyword evidence="1" id="KW-0418">Kinase</keyword>
<dbReference type="CDD" id="cd16936">
    <property type="entry name" value="HATPase_RsbW-like"/>
    <property type="match status" value="1"/>
</dbReference>
<feature type="region of interest" description="Disordered" evidence="2">
    <location>
        <begin position="71"/>
        <end position="107"/>
    </location>
</feature>
<evidence type="ECO:0000256" key="1">
    <source>
        <dbReference type="ARBA" id="ARBA00022527"/>
    </source>
</evidence>
<keyword evidence="1" id="KW-0808">Transferase</keyword>
<keyword evidence="4" id="KW-0067">ATP-binding</keyword>
<dbReference type="PANTHER" id="PTHR35526:SF3">
    <property type="entry name" value="ANTI-SIGMA-F FACTOR RSBW"/>
    <property type="match status" value="1"/>
</dbReference>
<keyword evidence="5" id="KW-1185">Reference proteome</keyword>
<sequence length="128" mass="13267">MASANNASEHRACGAATRLALDLDGAPGSTRRGRTCARGFLDALADQGLLPAGAAADTILVTSELMANATRHAPGPCRQTLDASRDAVTVHDTSPAPPRRTHPSVHGGYGLLIVDALTTSLHTPHTRR</sequence>
<dbReference type="InterPro" id="IPR050267">
    <property type="entry name" value="Anti-sigma-factor_SerPK"/>
</dbReference>
<organism evidence="4 5">
    <name type="scientific">Yinghuangia aomiensis</name>
    <dbReference type="NCBI Taxonomy" id="676205"/>
    <lineage>
        <taxon>Bacteria</taxon>
        <taxon>Bacillati</taxon>
        <taxon>Actinomycetota</taxon>
        <taxon>Actinomycetes</taxon>
        <taxon>Kitasatosporales</taxon>
        <taxon>Streptomycetaceae</taxon>
        <taxon>Yinghuangia</taxon>
    </lineage>
</organism>
<evidence type="ECO:0000259" key="3">
    <source>
        <dbReference type="Pfam" id="PF13581"/>
    </source>
</evidence>
<dbReference type="InterPro" id="IPR036890">
    <property type="entry name" value="HATPase_C_sf"/>
</dbReference>
<evidence type="ECO:0000313" key="4">
    <source>
        <dbReference type="EMBL" id="GAA4962625.1"/>
    </source>
</evidence>
<evidence type="ECO:0000313" key="5">
    <source>
        <dbReference type="Proteomes" id="UP001500466"/>
    </source>
</evidence>